<dbReference type="OrthoDB" id="3688893at2"/>
<name>A0A495X6B1_9PSEU</name>
<sequence>MSSDGPSSARPSTGIEDHLAAVFARMSGLLLSSATVDAALELITSLAVEAVPGTAGAGISLLDAEGERLTAAATDDVVRRADAIQYRLGAGPCLTAWADRVVVRVDDLAREDRWSPWPRQAADLGLGSALSAPVVAGGTALGALKVCAVRPQAYGEREEHLMTMFAAQAAVLLANVRTARDAERASALVADGLRGREVLAVARGIVMGRDGVDERTAFLTLAGTAKQRGTTLRETAERLARSTPRRLR</sequence>
<comment type="caution">
    <text evidence="4">The sequence shown here is derived from an EMBL/GenBank/DDBJ whole genome shotgun (WGS) entry which is preliminary data.</text>
</comment>
<proteinExistence type="predicted"/>
<organism evidence="4 5">
    <name type="scientific">Saccharothrix variisporea</name>
    <dbReference type="NCBI Taxonomy" id="543527"/>
    <lineage>
        <taxon>Bacteria</taxon>
        <taxon>Bacillati</taxon>
        <taxon>Actinomycetota</taxon>
        <taxon>Actinomycetes</taxon>
        <taxon>Pseudonocardiales</taxon>
        <taxon>Pseudonocardiaceae</taxon>
        <taxon>Saccharothrix</taxon>
    </lineage>
</organism>
<evidence type="ECO:0000259" key="3">
    <source>
        <dbReference type="PROSITE" id="PS50921"/>
    </source>
</evidence>
<dbReference type="InterPro" id="IPR036388">
    <property type="entry name" value="WH-like_DNA-bd_sf"/>
</dbReference>
<dbReference type="EMBL" id="RBXR01000001">
    <property type="protein sequence ID" value="RKT69096.1"/>
    <property type="molecule type" value="Genomic_DNA"/>
</dbReference>
<dbReference type="SMART" id="SM01012">
    <property type="entry name" value="ANTAR"/>
    <property type="match status" value="1"/>
</dbReference>
<evidence type="ECO:0000256" key="1">
    <source>
        <dbReference type="ARBA" id="ARBA00023015"/>
    </source>
</evidence>
<evidence type="ECO:0000313" key="4">
    <source>
        <dbReference type="EMBL" id="RKT69096.1"/>
    </source>
</evidence>
<dbReference type="AlphaFoldDB" id="A0A495X6B1"/>
<dbReference type="PROSITE" id="PS50921">
    <property type="entry name" value="ANTAR"/>
    <property type="match status" value="1"/>
</dbReference>
<dbReference type="Proteomes" id="UP000272729">
    <property type="component" value="Unassembled WGS sequence"/>
</dbReference>
<dbReference type="Gene3D" id="1.10.10.10">
    <property type="entry name" value="Winged helix-like DNA-binding domain superfamily/Winged helix DNA-binding domain"/>
    <property type="match status" value="1"/>
</dbReference>
<dbReference type="Pfam" id="PF03861">
    <property type="entry name" value="ANTAR"/>
    <property type="match status" value="1"/>
</dbReference>
<reference evidence="4 5" key="1">
    <citation type="submission" date="2018-10" db="EMBL/GenBank/DDBJ databases">
        <title>Sequencing the genomes of 1000 actinobacteria strains.</title>
        <authorList>
            <person name="Klenk H.-P."/>
        </authorList>
    </citation>
    <scope>NUCLEOTIDE SEQUENCE [LARGE SCALE GENOMIC DNA]</scope>
    <source>
        <strain evidence="4 5">DSM 43911</strain>
    </source>
</reference>
<dbReference type="InterPro" id="IPR005561">
    <property type="entry name" value="ANTAR"/>
</dbReference>
<dbReference type="Pfam" id="PF13185">
    <property type="entry name" value="GAF_2"/>
    <property type="match status" value="1"/>
</dbReference>
<protein>
    <submittedName>
        <fullName evidence="4">GAF domain-containing protein</fullName>
    </submittedName>
</protein>
<dbReference type="Gene3D" id="3.30.450.40">
    <property type="match status" value="1"/>
</dbReference>
<gene>
    <name evidence="4" type="ORF">DFJ66_2289</name>
</gene>
<evidence type="ECO:0000256" key="2">
    <source>
        <dbReference type="ARBA" id="ARBA00023163"/>
    </source>
</evidence>
<dbReference type="InterPro" id="IPR012074">
    <property type="entry name" value="GAF_ANTAR"/>
</dbReference>
<dbReference type="GO" id="GO:0003723">
    <property type="term" value="F:RNA binding"/>
    <property type="evidence" value="ECO:0007669"/>
    <property type="project" value="InterPro"/>
</dbReference>
<dbReference type="SUPFAM" id="SSF55781">
    <property type="entry name" value="GAF domain-like"/>
    <property type="match status" value="1"/>
</dbReference>
<evidence type="ECO:0000313" key="5">
    <source>
        <dbReference type="Proteomes" id="UP000272729"/>
    </source>
</evidence>
<keyword evidence="2" id="KW-0804">Transcription</keyword>
<accession>A0A495X6B1</accession>
<keyword evidence="5" id="KW-1185">Reference proteome</keyword>
<dbReference type="PIRSF" id="PIRSF036625">
    <property type="entry name" value="GAF_ANTAR"/>
    <property type="match status" value="1"/>
</dbReference>
<dbReference type="InterPro" id="IPR003018">
    <property type="entry name" value="GAF"/>
</dbReference>
<dbReference type="InterPro" id="IPR029016">
    <property type="entry name" value="GAF-like_dom_sf"/>
</dbReference>
<dbReference type="SMART" id="SM00065">
    <property type="entry name" value="GAF"/>
    <property type="match status" value="1"/>
</dbReference>
<keyword evidence="1" id="KW-0805">Transcription regulation</keyword>
<feature type="domain" description="ANTAR" evidence="3">
    <location>
        <begin position="179"/>
        <end position="240"/>
    </location>
</feature>
<dbReference type="RefSeq" id="WP_121220579.1">
    <property type="nucleotide sequence ID" value="NZ_JBIUBA010000035.1"/>
</dbReference>